<name>X0YUM1_9ZZZZ</name>
<organism evidence="1">
    <name type="scientific">marine sediment metagenome</name>
    <dbReference type="NCBI Taxonomy" id="412755"/>
    <lineage>
        <taxon>unclassified sequences</taxon>
        <taxon>metagenomes</taxon>
        <taxon>ecological metagenomes</taxon>
    </lineage>
</organism>
<reference evidence="1" key="1">
    <citation type="journal article" date="2014" name="Front. Microbiol.">
        <title>High frequency of phylogenetically diverse reductive dehalogenase-homologous genes in deep subseafloor sedimentary metagenomes.</title>
        <authorList>
            <person name="Kawai M."/>
            <person name="Futagami T."/>
            <person name="Toyoda A."/>
            <person name="Takaki Y."/>
            <person name="Nishi S."/>
            <person name="Hori S."/>
            <person name="Arai W."/>
            <person name="Tsubouchi T."/>
            <person name="Morono Y."/>
            <person name="Uchiyama I."/>
            <person name="Ito T."/>
            <person name="Fujiyama A."/>
            <person name="Inagaki F."/>
            <person name="Takami H."/>
        </authorList>
    </citation>
    <scope>NUCLEOTIDE SEQUENCE</scope>
    <source>
        <strain evidence="1">Expedition CK06-06</strain>
    </source>
</reference>
<dbReference type="AlphaFoldDB" id="X0YUM1"/>
<dbReference type="EMBL" id="BARS01053295">
    <property type="protein sequence ID" value="GAG50397.1"/>
    <property type="molecule type" value="Genomic_DNA"/>
</dbReference>
<sequence length="43" mass="4627">GLGSIENGPIPNVEETDDPNLVFTASFKGGEEVWQKLVLSEIP</sequence>
<feature type="non-terminal residue" evidence="1">
    <location>
        <position position="1"/>
    </location>
</feature>
<accession>X0YUM1</accession>
<gene>
    <name evidence="1" type="ORF">S01H1_79106</name>
</gene>
<protein>
    <submittedName>
        <fullName evidence="1">Uncharacterized protein</fullName>
    </submittedName>
</protein>
<proteinExistence type="predicted"/>
<comment type="caution">
    <text evidence="1">The sequence shown here is derived from an EMBL/GenBank/DDBJ whole genome shotgun (WGS) entry which is preliminary data.</text>
</comment>
<evidence type="ECO:0000313" key="1">
    <source>
        <dbReference type="EMBL" id="GAG50397.1"/>
    </source>
</evidence>